<dbReference type="PIRSF" id="PIRSF015840">
    <property type="entry name" value="DUF284_TM_euk"/>
    <property type="match status" value="1"/>
</dbReference>
<dbReference type="PANTHER" id="PTHR10926">
    <property type="entry name" value="CELL CYCLE CONTROL PROTEIN 50"/>
    <property type="match status" value="1"/>
</dbReference>
<comment type="subcellular location">
    <subcellularLocation>
        <location evidence="1">Membrane</location>
    </subcellularLocation>
</comment>
<protein>
    <submittedName>
        <fullName evidence="9">Cell cycle control protein 50A</fullName>
    </submittedName>
</protein>
<comment type="similarity">
    <text evidence="2 6">Belongs to the CDC50/LEM3 family.</text>
</comment>
<evidence type="ECO:0000256" key="4">
    <source>
        <dbReference type="ARBA" id="ARBA00022989"/>
    </source>
</evidence>
<dbReference type="GO" id="GO:0005886">
    <property type="term" value="C:plasma membrane"/>
    <property type="evidence" value="ECO:0007669"/>
    <property type="project" value="TreeGrafter"/>
</dbReference>
<evidence type="ECO:0000313" key="9">
    <source>
        <dbReference type="WBParaSite" id="L893_g96.t1"/>
    </source>
</evidence>
<evidence type="ECO:0000256" key="2">
    <source>
        <dbReference type="ARBA" id="ARBA00009457"/>
    </source>
</evidence>
<dbReference type="GO" id="GO:0005783">
    <property type="term" value="C:endoplasmic reticulum"/>
    <property type="evidence" value="ECO:0007669"/>
    <property type="project" value="TreeGrafter"/>
</dbReference>
<evidence type="ECO:0000256" key="3">
    <source>
        <dbReference type="ARBA" id="ARBA00022692"/>
    </source>
</evidence>
<keyword evidence="8" id="KW-1185">Reference proteome</keyword>
<dbReference type="Proteomes" id="UP000095287">
    <property type="component" value="Unplaced"/>
</dbReference>
<evidence type="ECO:0000313" key="8">
    <source>
        <dbReference type="Proteomes" id="UP000095287"/>
    </source>
</evidence>
<evidence type="ECO:0000256" key="1">
    <source>
        <dbReference type="ARBA" id="ARBA00004370"/>
    </source>
</evidence>
<accession>A0A1I8AVB9</accession>
<dbReference type="GO" id="GO:0005794">
    <property type="term" value="C:Golgi apparatus"/>
    <property type="evidence" value="ECO:0007669"/>
    <property type="project" value="TreeGrafter"/>
</dbReference>
<proteinExistence type="inferred from homology"/>
<dbReference type="AlphaFoldDB" id="A0A1I8AVB9"/>
<name>A0A1I8AVB9_9BILA</name>
<evidence type="ECO:0000256" key="5">
    <source>
        <dbReference type="ARBA" id="ARBA00023136"/>
    </source>
</evidence>
<keyword evidence="3 7" id="KW-0812">Transmembrane</keyword>
<evidence type="ECO:0000256" key="7">
    <source>
        <dbReference type="SAM" id="Phobius"/>
    </source>
</evidence>
<reference evidence="9" key="1">
    <citation type="submission" date="2016-11" db="UniProtKB">
        <authorList>
            <consortium name="WormBaseParasite"/>
        </authorList>
    </citation>
    <scope>IDENTIFICATION</scope>
</reference>
<dbReference type="WBParaSite" id="L893_g96.t1">
    <property type="protein sequence ID" value="L893_g96.t1"/>
    <property type="gene ID" value="L893_g96"/>
</dbReference>
<dbReference type="Pfam" id="PF03381">
    <property type="entry name" value="CDC50"/>
    <property type="match status" value="1"/>
</dbReference>
<sequence>MPDDLPKIHRGKRNKPSDSNFCQQRLNAWRPLLTARCIYPVFILIGAVSICLGVVLHLGAMKASELTIWYTDCLTPDKMLARSLLNFTEPEGPTCEYNIILTDNGFEGDVTFLYGMSNYYQNNRQYIRSRNDLQLFGTLDSHTDCEPDDVDKATNKTIAPCGRVANSMFNDTFSMVYHSNNGSIPVPFSASNVIHAYERERKYKNPPYKSLNMTLCEAFNNTVKPTWWKKPICMLGDDKTGRGFENVDFIVWMNTAPLPDFRKIYRTLNRTQTHDTTFHKGLPPGNYTLHITYNYNVIHYNAKKSFVIATTSWSGPKNYFLGIAYMTVGLFLFLLGCGLVVYDCINRKMKYA</sequence>
<evidence type="ECO:0000256" key="6">
    <source>
        <dbReference type="PIRNR" id="PIRNR015840"/>
    </source>
</evidence>
<keyword evidence="5 6" id="KW-0472">Membrane</keyword>
<organism evidence="8 9">
    <name type="scientific">Steinernema glaseri</name>
    <dbReference type="NCBI Taxonomy" id="37863"/>
    <lineage>
        <taxon>Eukaryota</taxon>
        <taxon>Metazoa</taxon>
        <taxon>Ecdysozoa</taxon>
        <taxon>Nematoda</taxon>
        <taxon>Chromadorea</taxon>
        <taxon>Rhabditida</taxon>
        <taxon>Tylenchina</taxon>
        <taxon>Panagrolaimomorpha</taxon>
        <taxon>Strongyloidoidea</taxon>
        <taxon>Steinernematidae</taxon>
        <taxon>Steinernema</taxon>
    </lineage>
</organism>
<feature type="transmembrane region" description="Helical" evidence="7">
    <location>
        <begin position="319"/>
        <end position="342"/>
    </location>
</feature>
<keyword evidence="4 7" id="KW-1133">Transmembrane helix</keyword>
<dbReference type="PANTHER" id="PTHR10926:SF23">
    <property type="entry name" value="CELL CYCLE CONTROL PROTEIN 50A"/>
    <property type="match status" value="1"/>
</dbReference>
<dbReference type="InterPro" id="IPR005045">
    <property type="entry name" value="CDC50/LEM3_fam"/>
</dbReference>
<feature type="transmembrane region" description="Helical" evidence="7">
    <location>
        <begin position="37"/>
        <end position="58"/>
    </location>
</feature>